<reference evidence="3" key="1">
    <citation type="submission" date="2018-07" db="EMBL/GenBank/DDBJ databases">
        <authorList>
            <person name="Gao Z.-S."/>
            <person name="Jia H.-M."/>
            <person name="Jia H.-J."/>
            <person name="Cai Q.-L."/>
            <person name="Wang Y."/>
            <person name="Zhao H.-B."/>
        </authorList>
    </citation>
    <scope>NUCLEOTIDE SEQUENCE</scope>
    <source>
        <tissue evidence="3">Leaves</tissue>
    </source>
</reference>
<dbReference type="Proteomes" id="UP000516437">
    <property type="component" value="Chromosome 7"/>
</dbReference>
<evidence type="ECO:0000313" key="4">
    <source>
        <dbReference type="EMBL" id="KAB1207236.1"/>
    </source>
</evidence>
<feature type="region of interest" description="Disordered" evidence="2">
    <location>
        <begin position="160"/>
        <end position="183"/>
    </location>
</feature>
<reference evidence="3 5" key="2">
    <citation type="journal article" date="2019" name="Plant Biotechnol. J.">
        <title>The red bayberry genome and genetic basis of sex determination.</title>
        <authorList>
            <person name="Jia H.M."/>
            <person name="Jia H.J."/>
            <person name="Cai Q.L."/>
            <person name="Wang Y."/>
            <person name="Zhao H.B."/>
            <person name="Yang W.F."/>
            <person name="Wang G.Y."/>
            <person name="Li Y.H."/>
            <person name="Zhan D.L."/>
            <person name="Shen Y.T."/>
            <person name="Niu Q.F."/>
            <person name="Chang L."/>
            <person name="Qiu J."/>
            <person name="Zhao L."/>
            <person name="Xie H.B."/>
            <person name="Fu W.Y."/>
            <person name="Jin J."/>
            <person name="Li X.W."/>
            <person name="Jiao Y."/>
            <person name="Zhou C.C."/>
            <person name="Tu T."/>
            <person name="Chai C.Y."/>
            <person name="Gao J.L."/>
            <person name="Fan L.J."/>
            <person name="van de Weg E."/>
            <person name="Wang J.Y."/>
            <person name="Gao Z.S."/>
        </authorList>
    </citation>
    <scope>NUCLEOTIDE SEQUENCE [LARGE SCALE GENOMIC DNA]</scope>
    <source>
        <tissue evidence="3">Leaves</tissue>
    </source>
</reference>
<keyword evidence="5" id="KW-1185">Reference proteome</keyword>
<gene>
    <name evidence="3" type="ORF">CJ030_MR0G029109</name>
    <name evidence="4" type="ORF">CJ030_MR7G011557</name>
</gene>
<feature type="coiled-coil region" evidence="1">
    <location>
        <begin position="117"/>
        <end position="144"/>
    </location>
</feature>
<organism evidence="3 5">
    <name type="scientific">Morella rubra</name>
    <name type="common">Chinese bayberry</name>
    <dbReference type="NCBI Taxonomy" id="262757"/>
    <lineage>
        <taxon>Eukaryota</taxon>
        <taxon>Viridiplantae</taxon>
        <taxon>Streptophyta</taxon>
        <taxon>Embryophyta</taxon>
        <taxon>Tracheophyta</taxon>
        <taxon>Spermatophyta</taxon>
        <taxon>Magnoliopsida</taxon>
        <taxon>eudicotyledons</taxon>
        <taxon>Gunneridae</taxon>
        <taxon>Pentapetalae</taxon>
        <taxon>rosids</taxon>
        <taxon>fabids</taxon>
        <taxon>Fagales</taxon>
        <taxon>Myricaceae</taxon>
        <taxon>Morella</taxon>
    </lineage>
</organism>
<accession>A0A6A1UIQ1</accession>
<reference evidence="3" key="3">
    <citation type="submission" date="2019-09" db="EMBL/GenBank/DDBJ databases">
        <authorList>
            <person name="Gao Z."/>
        </authorList>
    </citation>
    <scope>NUCLEOTIDE SEQUENCE</scope>
    <source>
        <tissue evidence="3">Leaves</tissue>
    </source>
</reference>
<evidence type="ECO:0000256" key="1">
    <source>
        <dbReference type="SAM" id="Coils"/>
    </source>
</evidence>
<feature type="compositionally biased region" description="Polar residues" evidence="2">
    <location>
        <begin position="161"/>
        <end position="183"/>
    </location>
</feature>
<name>A0A6A1UIQ1_9ROSI</name>
<comment type="caution">
    <text evidence="3">The sequence shown here is derived from an EMBL/GenBank/DDBJ whole genome shotgun (WGS) entry which is preliminary data.</text>
</comment>
<feature type="compositionally biased region" description="Polar residues" evidence="2">
    <location>
        <begin position="66"/>
        <end position="91"/>
    </location>
</feature>
<sequence length="183" mass="19504">MKKRNTSSKNCGEKVASGSSNCGPSGRAANASEESLDESGNTDQFFHEVSSSKRQRFNPPLGDGMVSQNNATGQCGSAGETNQNMEMSPGTSDVPPIHAKQECEKLQASVVRLATECSVLEGELMRLYEESRELSAENDRLMKLTETSYPPDANSDIIAVNSASVSGESDQKQGSPRGSSFDS</sequence>
<feature type="region of interest" description="Disordered" evidence="2">
    <location>
        <begin position="1"/>
        <end position="96"/>
    </location>
</feature>
<evidence type="ECO:0000256" key="2">
    <source>
        <dbReference type="SAM" id="MobiDB-lite"/>
    </source>
</evidence>
<evidence type="ECO:0000313" key="5">
    <source>
        <dbReference type="Proteomes" id="UP000516437"/>
    </source>
</evidence>
<dbReference type="EMBL" id="RXIC02000025">
    <property type="protein sequence ID" value="KAB1207236.1"/>
    <property type="molecule type" value="Genomic_DNA"/>
</dbReference>
<dbReference type="EMBL" id="RXIC02000507">
    <property type="protein sequence ID" value="KAB1199020.1"/>
    <property type="molecule type" value="Genomic_DNA"/>
</dbReference>
<protein>
    <submittedName>
        <fullName evidence="3">Uncharacterized protein</fullName>
    </submittedName>
</protein>
<evidence type="ECO:0000313" key="3">
    <source>
        <dbReference type="EMBL" id="KAB1199020.1"/>
    </source>
</evidence>
<dbReference type="AlphaFoldDB" id="A0A6A1UIQ1"/>
<keyword evidence="1" id="KW-0175">Coiled coil</keyword>
<proteinExistence type="predicted"/>